<evidence type="ECO:0000313" key="1">
    <source>
        <dbReference type="EMBL" id="ACD24299.1"/>
    </source>
</evidence>
<reference evidence="1" key="2">
    <citation type="submission" date="2009-08" db="EMBL/GenBank/DDBJ databases">
        <authorList>
            <person name="Shrivastava S."/>
            <person name="Brinkac L.M."/>
            <person name="Dodson R.J."/>
            <person name="Harkins D.M."/>
            <person name="Durkin A.S."/>
            <person name="Sutton G."/>
        </authorList>
    </citation>
    <scope>NUCLEOTIDE SEQUENCE</scope>
    <source>
        <strain evidence="1">Eklund 17B</strain>
    </source>
</reference>
<sequence>MFTIEEYISKRKHEDNLNEFDKKKRIENIKSCIDYIFEYYNNYIEINNIDDGTVLNNEKIEKYRKYVSNYNEEVQEWLISIFNKHENNMNIIIRHVLEKNELFLLYNTDAEFRNESYECYSKLVKKYPYLKSDTEKLFQFIKDYHRLESNEEIEIPYFSDKITKWIRDTKETYGVNVIVFVYGYMNKFLNEEDKWPRTYKKKIKNNSYSDEWHYEYDYKKKRNLFNIDLLYPKISNKPFIKGKKQYLEILMMHYWIGDEDKEYFEEYLNKVLGDNQ</sequence>
<dbReference type="EMBL" id="CP001056">
    <property type="protein sequence ID" value="ACD24299.1"/>
    <property type="molecule type" value="Genomic_DNA"/>
</dbReference>
<proteinExistence type="predicted"/>
<dbReference type="AlphaFoldDB" id="B2TNT4"/>
<reference evidence="1" key="1">
    <citation type="submission" date="2009-06" db="EMBL/GenBank/DDBJ databases">
        <authorList>
            <consortium name="US DOE Joint Genome Institute (JGI-PGF)"/>
            <person name="Lucas S."/>
            <person name="Copeland A."/>
            <person name="Lapidus A."/>
            <person name="Glavina del Rio T."/>
            <person name="Dalin E."/>
            <person name="Tice H."/>
            <person name="Bruce D."/>
            <person name="Goodwin L."/>
            <person name="Pitluck S."/>
            <person name="Kyrpides N."/>
            <person name="Mavromatis K."/>
            <person name="Ivanova N."/>
            <person name="Saunders E."/>
            <person name="Brettin T."/>
            <person name="Detter J.C."/>
            <person name="Han C."/>
            <person name="Larimer F."/>
            <person name="Land M."/>
            <person name="Hauser L."/>
            <person name="Markowitz V."/>
            <person name="Cheng J.-F."/>
            <person name="Hugenholtz P."/>
            <person name="Woyke T."/>
            <person name="Wu D."/>
            <person name="Gronow S."/>
            <person name="Klenk H.-P."/>
            <person name="Eisen J.A."/>
        </authorList>
    </citation>
    <scope>NUCLEOTIDE SEQUENCE</scope>
    <source>
        <strain evidence="1">Eklund 17B</strain>
    </source>
</reference>
<protein>
    <submittedName>
        <fullName evidence="1">Uncharacterized protein</fullName>
    </submittedName>
</protein>
<dbReference type="KEGG" id="cbk:CLL_A2703"/>
<dbReference type="HOGENOM" id="CLU_087878_0_0_9"/>
<accession>B2TNT4</accession>
<name>B2TNT4_CLOBB</name>
<organism evidence="1">
    <name type="scientific">Clostridium botulinum (strain Eklund 17B / Type B)</name>
    <dbReference type="NCBI Taxonomy" id="935198"/>
    <lineage>
        <taxon>Bacteria</taxon>
        <taxon>Bacillati</taxon>
        <taxon>Bacillota</taxon>
        <taxon>Clostridia</taxon>
        <taxon>Eubacteriales</taxon>
        <taxon>Clostridiaceae</taxon>
        <taxon>Clostridium</taxon>
    </lineage>
</organism>
<gene>
    <name evidence="1" type="ordered locus">CLL_A2703</name>
</gene>